<comment type="caution">
    <text evidence="5">The sequence shown here is derived from an EMBL/GenBank/DDBJ whole genome shotgun (WGS) entry which is preliminary data.</text>
</comment>
<proteinExistence type="predicted"/>
<dbReference type="PANTHER" id="PTHR43397">
    <property type="entry name" value="ERGOTHIONEINE BIOSYNTHESIS PROTEIN 1"/>
    <property type="match status" value="1"/>
</dbReference>
<evidence type="ECO:0000256" key="3">
    <source>
        <dbReference type="SAM" id="MobiDB-lite"/>
    </source>
</evidence>
<keyword evidence="6" id="KW-1185">Reference proteome</keyword>
<dbReference type="OrthoDB" id="659at2759"/>
<dbReference type="AlphaFoldDB" id="A0A4Y9XZH0"/>
<evidence type="ECO:0000256" key="1">
    <source>
        <dbReference type="ARBA" id="ARBA00022603"/>
    </source>
</evidence>
<dbReference type="STRING" id="205917.A0A4Y9XZH0"/>
<dbReference type="InterPro" id="IPR051128">
    <property type="entry name" value="EgtD_Methyltrsf_superfamily"/>
</dbReference>
<dbReference type="Gene3D" id="3.40.50.150">
    <property type="entry name" value="Vaccinia Virus protein VP39"/>
    <property type="match status" value="1"/>
</dbReference>
<dbReference type="PANTHER" id="PTHR43397:SF1">
    <property type="entry name" value="ERGOTHIONEINE BIOSYNTHESIS PROTEIN 1"/>
    <property type="match status" value="1"/>
</dbReference>
<accession>A0A4Y9XZH0</accession>
<evidence type="ECO:0000313" key="5">
    <source>
        <dbReference type="EMBL" id="TFY55644.1"/>
    </source>
</evidence>
<keyword evidence="2" id="KW-0808">Transferase</keyword>
<dbReference type="Proteomes" id="UP000298327">
    <property type="component" value="Unassembled WGS sequence"/>
</dbReference>
<evidence type="ECO:0000313" key="6">
    <source>
        <dbReference type="Proteomes" id="UP000298327"/>
    </source>
</evidence>
<gene>
    <name evidence="5" type="ORF">EVG20_g9242</name>
</gene>
<dbReference type="InterPro" id="IPR019257">
    <property type="entry name" value="MeTrfase_dom"/>
</dbReference>
<name>A0A4Y9XZH0_9AGAM</name>
<evidence type="ECO:0000259" key="4">
    <source>
        <dbReference type="Pfam" id="PF10017"/>
    </source>
</evidence>
<dbReference type="Pfam" id="PF10017">
    <property type="entry name" value="Methyltransf_33"/>
    <property type="match status" value="2"/>
</dbReference>
<dbReference type="GO" id="GO:0008168">
    <property type="term" value="F:methyltransferase activity"/>
    <property type="evidence" value="ECO:0007669"/>
    <property type="project" value="UniProtKB-KW"/>
</dbReference>
<dbReference type="EMBL" id="SEOQ01000897">
    <property type="protein sequence ID" value="TFY55644.1"/>
    <property type="molecule type" value="Genomic_DNA"/>
</dbReference>
<feature type="compositionally biased region" description="Polar residues" evidence="3">
    <location>
        <begin position="405"/>
        <end position="425"/>
    </location>
</feature>
<sequence>MVKQEEHHHISFAPVQVEHIKVNSPPFVFLVSVVQPSSLAMLAAGETIIDVRVNDPESLNGDKVLEGLARPEGQKTLPTLLLYDECGLQLYDDITTSVEEYYLFRAEEAILKTHADDIVQAIHGENRGQIAEGEVVLELGAGALRKTSHILSALARRVPESSTIAPVTYYALDLVERELKRTLNELSSSIGPELHGKVEAKGMWGTYDDGIKFVEEGGLRGRDAANHIAPPSISRCLRRCCALDARLLLAHAPLHIMFLGSSLGNFARGADIEFLKSLPLRPGSGDTLLLGLDHCDNEEKIVPAYNDAKGNTKSFVMNGLKGAGKALGDEALFDENNWEYVGRYDAHNREAFCQATSELTIQVPESRQEISFVAGELVNIAVSHKVNFRLWPHRTENWSFLPSTPRGTHVPSSQVHNCAPSNAGSTPPLATLSGYSSGPSSRRNLTGVAGHSSVKPSRKVLY</sequence>
<dbReference type="GO" id="GO:0032259">
    <property type="term" value="P:methylation"/>
    <property type="evidence" value="ECO:0007669"/>
    <property type="project" value="UniProtKB-KW"/>
</dbReference>
<organism evidence="5 6">
    <name type="scientific">Dentipellis fragilis</name>
    <dbReference type="NCBI Taxonomy" id="205917"/>
    <lineage>
        <taxon>Eukaryota</taxon>
        <taxon>Fungi</taxon>
        <taxon>Dikarya</taxon>
        <taxon>Basidiomycota</taxon>
        <taxon>Agaricomycotina</taxon>
        <taxon>Agaricomycetes</taxon>
        <taxon>Russulales</taxon>
        <taxon>Hericiaceae</taxon>
        <taxon>Dentipellis</taxon>
    </lineage>
</organism>
<evidence type="ECO:0000256" key="2">
    <source>
        <dbReference type="ARBA" id="ARBA00022679"/>
    </source>
</evidence>
<feature type="domain" description="Histidine-specific methyltransferase SAM-dependent" evidence="4">
    <location>
        <begin position="251"/>
        <end position="386"/>
    </location>
</feature>
<dbReference type="InterPro" id="IPR029063">
    <property type="entry name" value="SAM-dependent_MTases_sf"/>
</dbReference>
<feature type="domain" description="Histidine-specific methyltransferase SAM-dependent" evidence="4">
    <location>
        <begin position="62"/>
        <end position="215"/>
    </location>
</feature>
<feature type="compositionally biased region" description="Polar residues" evidence="3">
    <location>
        <begin position="433"/>
        <end position="444"/>
    </location>
</feature>
<protein>
    <recommendedName>
        <fullName evidence="4">Histidine-specific methyltransferase SAM-dependent domain-containing protein</fullName>
    </recommendedName>
</protein>
<feature type="region of interest" description="Disordered" evidence="3">
    <location>
        <begin position="405"/>
        <end position="462"/>
    </location>
</feature>
<reference evidence="5 6" key="1">
    <citation type="submission" date="2019-02" db="EMBL/GenBank/DDBJ databases">
        <title>Genome sequencing of the rare red list fungi Dentipellis fragilis.</title>
        <authorList>
            <person name="Buettner E."/>
            <person name="Kellner H."/>
        </authorList>
    </citation>
    <scope>NUCLEOTIDE SEQUENCE [LARGE SCALE GENOMIC DNA]</scope>
    <source>
        <strain evidence="5 6">DSM 105465</strain>
    </source>
</reference>
<keyword evidence="1" id="KW-0489">Methyltransferase</keyword>